<keyword evidence="1" id="KW-0472">Membrane</keyword>
<organism evidence="3 4">
    <name type="scientific">Methanochimaera problematica</name>
    <dbReference type="NCBI Taxonomy" id="2609417"/>
    <lineage>
        <taxon>Archaea</taxon>
        <taxon>Methanobacteriati</taxon>
        <taxon>Methanobacteriota</taxon>
        <taxon>Stenosarchaea group</taxon>
        <taxon>Methanomicrobia</taxon>
        <taxon>Methanomicrobiales</taxon>
        <taxon>Methanomicrobiaceae</taxon>
        <taxon>Methanochimaera</taxon>
    </lineage>
</organism>
<dbReference type="EMBL" id="CP043875">
    <property type="protein sequence ID" value="WOF17008.1"/>
    <property type="molecule type" value="Genomic_DNA"/>
</dbReference>
<dbReference type="AlphaFoldDB" id="A0AA97I3S5"/>
<name>A0AA97I3S5_9EURY</name>
<dbReference type="RefSeq" id="WP_317136459.1">
    <property type="nucleotide sequence ID" value="NZ_CP043875.1"/>
</dbReference>
<keyword evidence="4" id="KW-1185">Reference proteome</keyword>
<proteinExistence type="predicted"/>
<evidence type="ECO:0000313" key="4">
    <source>
        <dbReference type="Proteomes" id="UP001301797"/>
    </source>
</evidence>
<sequence length="476" mass="52383">MKKYINTFLALLLAGLFVCSPVLAGYTSNNVEITCTYPGKIVEAGEKVTFDLSIKNNGDSNPKKLYVDTFDGEEGWKYRFLAGETEIDRIALNTGGEASIKLEVDTAGDTKVDSYPLRVRIDDGRLWLYINVKKTHAGESGVLKMSVVNEQGEKIKGAKVTVFNEKTDVPVTIVYSTADGAVRTEVPQGEYVLKIEKDGYLPREKDDISIKSGYTTDSGTLMLERKNYGLDIDVKSPTLTVAVGEKPLYEMKLSNVGKSDDTYTLSSADLPDGWYSRYRETAESKEEISEIFIRAGEEKTVFYEVIPPYSVDTGDYEFKSEIISSSGESYTGDFRASVKGKSELQVFSEKYRYEVTKGGSVDVPVTIYNKGTGVAITNIAVEVSTPEGWQVGVSPKTIPSIMPGEKKTVTLKVVPPSGVAASEYKITLKVKSDQGEKSDDLRIVVNESSIIGILGILLLIGVGGGVYYMFRKYERR</sequence>
<feature type="transmembrane region" description="Helical" evidence="1">
    <location>
        <begin position="450"/>
        <end position="470"/>
    </location>
</feature>
<accession>A0AA97I3S5</accession>
<dbReference type="KEGG" id="mefw:F1737_10120"/>
<dbReference type="Gene3D" id="2.60.40.1120">
    <property type="entry name" value="Carboxypeptidase-like, regulatory domain"/>
    <property type="match status" value="1"/>
</dbReference>
<reference evidence="3 4" key="1">
    <citation type="submission" date="2019-09" db="EMBL/GenBank/DDBJ databases">
        <title>The complete genome of Methanoplanus sp. FWC-SCC4.</title>
        <authorList>
            <person name="Chen S.-C."/>
            <person name="Zhou Y.-Z."/>
            <person name="Lai M.-C."/>
        </authorList>
    </citation>
    <scope>NUCLEOTIDE SEQUENCE [LARGE SCALE GENOMIC DNA]</scope>
    <source>
        <strain evidence="3 4">FWC-SCC4</strain>
    </source>
</reference>
<dbReference type="GeneID" id="85230526"/>
<dbReference type="SUPFAM" id="SSF49452">
    <property type="entry name" value="Starch-binding domain-like"/>
    <property type="match status" value="1"/>
</dbReference>
<dbReference type="PANTHER" id="PTHR39198">
    <property type="entry name" value="HYPOTHETICAL MEMBRANE PROTEIN, CONSERVED"/>
    <property type="match status" value="1"/>
</dbReference>
<protein>
    <submittedName>
        <fullName evidence="3">Alpha-galactosidase</fullName>
    </submittedName>
</protein>
<evidence type="ECO:0000256" key="1">
    <source>
        <dbReference type="SAM" id="Phobius"/>
    </source>
</evidence>
<dbReference type="InterPro" id="IPR013783">
    <property type="entry name" value="Ig-like_fold"/>
</dbReference>
<evidence type="ECO:0000313" key="3">
    <source>
        <dbReference type="EMBL" id="WOF17008.1"/>
    </source>
</evidence>
<dbReference type="Proteomes" id="UP001301797">
    <property type="component" value="Chromosome"/>
</dbReference>
<keyword evidence="1" id="KW-0812">Transmembrane</keyword>
<dbReference type="Gene3D" id="2.60.40.10">
    <property type="entry name" value="Immunoglobulins"/>
    <property type="match status" value="2"/>
</dbReference>
<keyword evidence="1" id="KW-1133">Transmembrane helix</keyword>
<evidence type="ECO:0000259" key="2">
    <source>
        <dbReference type="Pfam" id="PF10633"/>
    </source>
</evidence>
<dbReference type="PANTHER" id="PTHR39198:SF1">
    <property type="entry name" value="ALPHA-GALACTOSIDASE NEW3 DOMAIN-CONTAINING PROTEIN"/>
    <property type="match status" value="1"/>
</dbReference>
<dbReference type="Pfam" id="PF13620">
    <property type="entry name" value="CarboxypepD_reg"/>
    <property type="match status" value="1"/>
</dbReference>
<dbReference type="Pfam" id="PF10633">
    <property type="entry name" value="NPCBM_assoc"/>
    <property type="match status" value="1"/>
</dbReference>
<feature type="domain" description="Alpha-galactosidase NEW3" evidence="2">
    <location>
        <begin position="356"/>
        <end position="431"/>
    </location>
</feature>
<dbReference type="InterPro" id="IPR018905">
    <property type="entry name" value="A-galactase_NEW3"/>
</dbReference>
<dbReference type="GO" id="GO:0030246">
    <property type="term" value="F:carbohydrate binding"/>
    <property type="evidence" value="ECO:0007669"/>
    <property type="project" value="InterPro"/>
</dbReference>
<dbReference type="InterPro" id="IPR013784">
    <property type="entry name" value="Carb-bd-like_fold"/>
</dbReference>
<gene>
    <name evidence="3" type="ORF">F1737_10120</name>
</gene>